<dbReference type="GO" id="GO:0005975">
    <property type="term" value="P:carbohydrate metabolic process"/>
    <property type="evidence" value="ECO:0007669"/>
    <property type="project" value="InterPro"/>
</dbReference>
<dbReference type="RefSeq" id="WP_154503632.1">
    <property type="nucleotide sequence ID" value="NZ_VUMN01000007.1"/>
</dbReference>
<evidence type="ECO:0000313" key="6">
    <source>
        <dbReference type="EMBL" id="MSS58114.1"/>
    </source>
</evidence>
<dbReference type="Pfam" id="PF04616">
    <property type="entry name" value="Glyco_hydro_43"/>
    <property type="match status" value="1"/>
</dbReference>
<name>A0A7X2TEX0_9FIRM</name>
<keyword evidence="7" id="KW-1185">Reference proteome</keyword>
<dbReference type="Proteomes" id="UP000461880">
    <property type="component" value="Unassembled WGS sequence"/>
</dbReference>
<comment type="similarity">
    <text evidence="2">Belongs to the glycosyl hydrolase 43 family.</text>
</comment>
<comment type="caution">
    <text evidence="6">The sequence shown here is derived from an EMBL/GenBank/DDBJ whole genome shotgun (WGS) entry which is preliminary data.</text>
</comment>
<dbReference type="EMBL" id="VUMN01000007">
    <property type="protein sequence ID" value="MSS58114.1"/>
    <property type="molecule type" value="Genomic_DNA"/>
</dbReference>
<evidence type="ECO:0000256" key="3">
    <source>
        <dbReference type="ARBA" id="ARBA00022801"/>
    </source>
</evidence>
<dbReference type="InterPro" id="IPR023296">
    <property type="entry name" value="Glyco_hydro_beta-prop_sf"/>
</dbReference>
<gene>
    <name evidence="6" type="ORF">FYJ51_04260</name>
</gene>
<dbReference type="GO" id="GO:0004553">
    <property type="term" value="F:hydrolase activity, hydrolyzing O-glycosyl compounds"/>
    <property type="evidence" value="ECO:0007669"/>
    <property type="project" value="InterPro"/>
</dbReference>
<dbReference type="PANTHER" id="PTHR43301">
    <property type="entry name" value="ARABINAN ENDO-1,5-ALPHA-L-ARABINOSIDASE"/>
    <property type="match status" value="1"/>
</dbReference>
<reference evidence="6 7" key="1">
    <citation type="submission" date="2019-08" db="EMBL/GenBank/DDBJ databases">
        <title>In-depth cultivation of the pig gut microbiome towards novel bacterial diversity and tailored functional studies.</title>
        <authorList>
            <person name="Wylensek D."/>
            <person name="Hitch T.C.A."/>
            <person name="Clavel T."/>
        </authorList>
    </citation>
    <scope>NUCLEOTIDE SEQUENCE [LARGE SCALE GENOMIC DNA]</scope>
    <source>
        <strain evidence="6 7">Oil+RF-744-GAM-WT-6</strain>
    </source>
</reference>
<dbReference type="Gene3D" id="2.115.10.20">
    <property type="entry name" value="Glycosyl hydrolase domain, family 43"/>
    <property type="match status" value="1"/>
</dbReference>
<evidence type="ECO:0000256" key="1">
    <source>
        <dbReference type="ARBA" id="ARBA00004834"/>
    </source>
</evidence>
<protein>
    <submittedName>
        <fullName evidence="6">Family 43 glycosylhydrolase</fullName>
    </submittedName>
</protein>
<dbReference type="CDD" id="cd08983">
    <property type="entry name" value="GH43_Bt3655-like"/>
    <property type="match status" value="1"/>
</dbReference>
<dbReference type="InterPro" id="IPR050727">
    <property type="entry name" value="GH43_arabinanases"/>
</dbReference>
<dbReference type="PANTHER" id="PTHR43301:SF3">
    <property type="entry name" value="ARABINAN ENDO-1,5-ALPHA-L-ARABINOSIDASE A-RELATED"/>
    <property type="match status" value="1"/>
</dbReference>
<keyword evidence="4" id="KW-0326">Glycosidase</keyword>
<dbReference type="AlphaFoldDB" id="A0A7X2TEX0"/>
<sequence length="650" mass="72257">MKFRSVLLAALILGCFSCAPSASETLLSADEETDGLWSYDTICAETYEAEIAGERSYTISFWIRPENNYPDTCIWSLSNGEETITLTGSGFSSETFSGLTLSDSDGNWIVADGGITVSTDRWNYLAYVVKGKKTAIFLNGEEAASGTFHGSLSDAVLSFGKNDQGLEPMEGKLSDLRIRPKAVSAEVIRQEYESAYASVLLDTISIPDAAHLERDLWFVDTEIEGYPLTWKVEENDVLDDRGIRKDTETGGDAVVHASIRTEQSQAEKIFQIHVDGNDPRTLLEQDAASLDADIEGVLFSKTVLPKQEKNGSTISYSMVSGHAEFSGSELVKTSDQEKENVVFEAKLTREDLSMSRTYSAVLLDEAYGYVMSYFNGNLGSEKGSLALSRDGLSWNKVRGVTIDTDLGSGRVRDPDLARTKDGNFVLAATEGADNPSIYLFFSKDLITFSQPELVLVSVMDDGIGTDGKRAWAPEVIYDNEADLYYVYYSDPHDDMGKIYRVTSRDLHTFSYPKVLLDTGYPVIDLTIFPMNGAYWMIYKDERPGALTIYPGYSGSLEEGFLKVLDWKYLIHERPVEGPAVFQDLQTGEYHILVDQYSDHTFLAGRFRDLSYDSEIDWSDTEQLSLPEEDVRHGSVIPITEQEFHALEGVS</sequence>
<dbReference type="InterPro" id="IPR006710">
    <property type="entry name" value="Glyco_hydro_43"/>
</dbReference>
<dbReference type="Gene3D" id="2.60.120.200">
    <property type="match status" value="1"/>
</dbReference>
<dbReference type="PROSITE" id="PS51257">
    <property type="entry name" value="PROKAR_LIPOPROTEIN"/>
    <property type="match status" value="1"/>
</dbReference>
<evidence type="ECO:0000313" key="7">
    <source>
        <dbReference type="Proteomes" id="UP000461880"/>
    </source>
</evidence>
<dbReference type="SUPFAM" id="SSF49899">
    <property type="entry name" value="Concanavalin A-like lectins/glucanases"/>
    <property type="match status" value="1"/>
</dbReference>
<comment type="pathway">
    <text evidence="1">Glycan metabolism; L-arabinan degradation.</text>
</comment>
<organism evidence="6 7">
    <name type="scientific">Stecheria intestinalis</name>
    <dbReference type="NCBI Taxonomy" id="2606630"/>
    <lineage>
        <taxon>Bacteria</taxon>
        <taxon>Bacillati</taxon>
        <taxon>Bacillota</taxon>
        <taxon>Erysipelotrichia</taxon>
        <taxon>Erysipelotrichales</taxon>
        <taxon>Erysipelotrichaceae</taxon>
        <taxon>Stecheria</taxon>
    </lineage>
</organism>
<feature type="signal peptide" evidence="5">
    <location>
        <begin position="1"/>
        <end position="22"/>
    </location>
</feature>
<dbReference type="Pfam" id="PF13385">
    <property type="entry name" value="Laminin_G_3"/>
    <property type="match status" value="1"/>
</dbReference>
<evidence type="ECO:0000256" key="5">
    <source>
        <dbReference type="SAM" id="SignalP"/>
    </source>
</evidence>
<accession>A0A7X2TEX0</accession>
<proteinExistence type="inferred from homology"/>
<feature type="chain" id="PRO_5031155203" evidence="5">
    <location>
        <begin position="23"/>
        <end position="650"/>
    </location>
</feature>
<evidence type="ECO:0000256" key="2">
    <source>
        <dbReference type="ARBA" id="ARBA00009865"/>
    </source>
</evidence>
<dbReference type="InterPro" id="IPR013320">
    <property type="entry name" value="ConA-like_dom_sf"/>
</dbReference>
<keyword evidence="3 6" id="KW-0378">Hydrolase</keyword>
<evidence type="ECO:0000256" key="4">
    <source>
        <dbReference type="ARBA" id="ARBA00023295"/>
    </source>
</evidence>
<keyword evidence="5" id="KW-0732">Signal</keyword>
<dbReference type="SUPFAM" id="SSF75005">
    <property type="entry name" value="Arabinanase/levansucrase/invertase"/>
    <property type="match status" value="1"/>
</dbReference>